<comment type="caution">
    <text evidence="1">The sequence shown here is derived from an EMBL/GenBank/DDBJ whole genome shotgun (WGS) entry which is preliminary data.</text>
</comment>
<reference evidence="1 2" key="1">
    <citation type="journal article" date="2023" name="Science">
        <title>Complex scaffold remodeling in plant triterpene biosynthesis.</title>
        <authorList>
            <person name="De La Pena R."/>
            <person name="Hodgson H."/>
            <person name="Liu J.C."/>
            <person name="Stephenson M.J."/>
            <person name="Martin A.C."/>
            <person name="Owen C."/>
            <person name="Harkess A."/>
            <person name="Leebens-Mack J."/>
            <person name="Jimenez L.E."/>
            <person name="Osbourn A."/>
            <person name="Sattely E.S."/>
        </authorList>
    </citation>
    <scope>NUCLEOTIDE SEQUENCE [LARGE SCALE GENOMIC DNA]</scope>
    <source>
        <strain evidence="2">cv. JPN11</strain>
        <tissue evidence="1">Leaf</tissue>
    </source>
</reference>
<accession>A0ACC1XM03</accession>
<sequence length="213" mass="23393">MQIVSASVLPLVLKAAVELGVLDIIEKSGAGTLTTDDHDNHVHMVYALAPVATYFLPNREGGSLAPLLELIQHKTMLNMWHHLKDAVLEGGLPFEKAFGMNAVEYVGKDAKFCEIFKGSTRDFNPLFMQRILEIYKGFDGLKFLVDVGGGDGSLLNLIISKYPAIIKAINYDLAPVIETFPPYPGIEHVVGGYIHAHSRSRSHFHEVDAPQLG</sequence>
<gene>
    <name evidence="1" type="ORF">OWV82_014125</name>
</gene>
<dbReference type="Proteomes" id="UP001164539">
    <property type="component" value="Chromosome 8"/>
</dbReference>
<keyword evidence="2" id="KW-1185">Reference proteome</keyword>
<dbReference type="EMBL" id="CM051401">
    <property type="protein sequence ID" value="KAJ4711769.1"/>
    <property type="molecule type" value="Genomic_DNA"/>
</dbReference>
<evidence type="ECO:0000313" key="2">
    <source>
        <dbReference type="Proteomes" id="UP001164539"/>
    </source>
</evidence>
<organism evidence="1 2">
    <name type="scientific">Melia azedarach</name>
    <name type="common">Chinaberry tree</name>
    <dbReference type="NCBI Taxonomy" id="155640"/>
    <lineage>
        <taxon>Eukaryota</taxon>
        <taxon>Viridiplantae</taxon>
        <taxon>Streptophyta</taxon>
        <taxon>Embryophyta</taxon>
        <taxon>Tracheophyta</taxon>
        <taxon>Spermatophyta</taxon>
        <taxon>Magnoliopsida</taxon>
        <taxon>eudicotyledons</taxon>
        <taxon>Gunneridae</taxon>
        <taxon>Pentapetalae</taxon>
        <taxon>rosids</taxon>
        <taxon>malvids</taxon>
        <taxon>Sapindales</taxon>
        <taxon>Meliaceae</taxon>
        <taxon>Melia</taxon>
    </lineage>
</organism>
<evidence type="ECO:0000313" key="1">
    <source>
        <dbReference type="EMBL" id="KAJ4711769.1"/>
    </source>
</evidence>
<proteinExistence type="predicted"/>
<name>A0ACC1XM03_MELAZ</name>
<protein>
    <submittedName>
        <fullName evidence="1">Caffeic acid O-methyltransferase</fullName>
    </submittedName>
</protein>